<keyword evidence="2" id="KW-0472">Membrane</keyword>
<feature type="region of interest" description="Disordered" evidence="1">
    <location>
        <begin position="340"/>
        <end position="369"/>
    </location>
</feature>
<evidence type="ECO:0000313" key="3">
    <source>
        <dbReference type="EMBL" id="PGH01936.1"/>
    </source>
</evidence>
<feature type="compositionally biased region" description="Polar residues" evidence="1">
    <location>
        <begin position="411"/>
        <end position="422"/>
    </location>
</feature>
<feature type="compositionally biased region" description="Low complexity" evidence="1">
    <location>
        <begin position="218"/>
        <end position="227"/>
    </location>
</feature>
<evidence type="ECO:0008006" key="5">
    <source>
        <dbReference type="Google" id="ProtNLM"/>
    </source>
</evidence>
<reference evidence="3 4" key="1">
    <citation type="submission" date="2017-10" db="EMBL/GenBank/DDBJ databases">
        <title>Comparative genomics in systemic dimorphic fungi from Ajellomycetaceae.</title>
        <authorList>
            <person name="Munoz J.F."/>
            <person name="Mcewen J.G."/>
            <person name="Clay O.K."/>
            <person name="Cuomo C.A."/>
        </authorList>
    </citation>
    <scope>NUCLEOTIDE SEQUENCE [LARGE SCALE GENOMIC DNA]</scope>
    <source>
        <strain evidence="3 4">UAMH5409</strain>
    </source>
</reference>
<sequence length="435" mass="47310">MPLTPQDALGVLRRDTEACSFEGRSRCKDPNAPPNFCCPSKTYCITLDNSSSVLCCRDGENCQTVWPMECNIEFYDPVKNPRYNVATTNLDQTLQKCGKEGKCCPPGYACHSFTDKIHDTFCMVVNRQQASPTFEPYTPIYGEIIGYPKAPKTTNKPDAQESSKTSKKPDSPETSPTEATPHTTIASSFTTTTDQASSILSVSGSSKFVRPTPEITASPSSSQPQPSLTTTHEASFPLRAVLAGLFPGLIVGVLIALVAVCLHRRRQANHHSAPSPVAKFGHFREKSFEKGVISISDPIPSAAQDSVRTDFLRHQGGGLTKEEDSKSKFRRTSARMRSFFGPRPTAEDVANMPTMSHHHGGGGREPSTESIKVFSPAHLGPGQIGLAPGMVNGRPQTTFSEMMERVGFQSKTGSPFFSVTTTPPLPQLRNEPRRG</sequence>
<accession>A0A2B7WYQ1</accession>
<feature type="transmembrane region" description="Helical" evidence="2">
    <location>
        <begin position="240"/>
        <end position="262"/>
    </location>
</feature>
<proteinExistence type="predicted"/>
<dbReference type="OrthoDB" id="5338512at2759"/>
<keyword evidence="2" id="KW-0812">Transmembrane</keyword>
<feature type="region of interest" description="Disordered" evidence="1">
    <location>
        <begin position="411"/>
        <end position="435"/>
    </location>
</feature>
<feature type="region of interest" description="Disordered" evidence="1">
    <location>
        <begin position="210"/>
        <end position="230"/>
    </location>
</feature>
<dbReference type="AlphaFoldDB" id="A0A2B7WYQ1"/>
<protein>
    <recommendedName>
        <fullName evidence="5">Mid2 domain-containing protein</fullName>
    </recommendedName>
</protein>
<feature type="compositionally biased region" description="Polar residues" evidence="1">
    <location>
        <begin position="152"/>
        <end position="163"/>
    </location>
</feature>
<keyword evidence="4" id="KW-1185">Reference proteome</keyword>
<feature type="region of interest" description="Disordered" evidence="1">
    <location>
        <begin position="148"/>
        <end position="192"/>
    </location>
</feature>
<gene>
    <name evidence="3" type="ORF">AJ79_07767</name>
</gene>
<dbReference type="EMBL" id="PDNB01000165">
    <property type="protein sequence ID" value="PGH01936.1"/>
    <property type="molecule type" value="Genomic_DNA"/>
</dbReference>
<keyword evidence="2" id="KW-1133">Transmembrane helix</keyword>
<comment type="caution">
    <text evidence="3">The sequence shown here is derived from an EMBL/GenBank/DDBJ whole genome shotgun (WGS) entry which is preliminary data.</text>
</comment>
<dbReference type="STRING" id="1447875.A0A2B7WYQ1"/>
<evidence type="ECO:0000256" key="2">
    <source>
        <dbReference type="SAM" id="Phobius"/>
    </source>
</evidence>
<feature type="compositionally biased region" description="Low complexity" evidence="1">
    <location>
        <begin position="180"/>
        <end position="192"/>
    </location>
</feature>
<dbReference type="Proteomes" id="UP000223968">
    <property type="component" value="Unassembled WGS sequence"/>
</dbReference>
<organism evidence="3 4">
    <name type="scientific">Helicocarpus griseus UAMH5409</name>
    <dbReference type="NCBI Taxonomy" id="1447875"/>
    <lineage>
        <taxon>Eukaryota</taxon>
        <taxon>Fungi</taxon>
        <taxon>Dikarya</taxon>
        <taxon>Ascomycota</taxon>
        <taxon>Pezizomycotina</taxon>
        <taxon>Eurotiomycetes</taxon>
        <taxon>Eurotiomycetidae</taxon>
        <taxon>Onygenales</taxon>
        <taxon>Ajellomycetaceae</taxon>
        <taxon>Helicocarpus</taxon>
    </lineage>
</organism>
<evidence type="ECO:0000313" key="4">
    <source>
        <dbReference type="Proteomes" id="UP000223968"/>
    </source>
</evidence>
<name>A0A2B7WYQ1_9EURO</name>
<evidence type="ECO:0000256" key="1">
    <source>
        <dbReference type="SAM" id="MobiDB-lite"/>
    </source>
</evidence>